<sequence>GRGHIVKTLIDRRADVNARGGTYGTALQAAEIVKMLIDHAANTNNLGGKYGTALQMAT</sequence>
<evidence type="ECO:0008006" key="3">
    <source>
        <dbReference type="Google" id="ProtNLM"/>
    </source>
</evidence>
<reference evidence="1 2" key="1">
    <citation type="journal article" date="2016" name="Nat. Commun.">
        <title>Ectomycorrhizal ecology is imprinted in the genome of the dominant symbiotic fungus Cenococcum geophilum.</title>
        <authorList>
            <consortium name="DOE Joint Genome Institute"/>
            <person name="Peter M."/>
            <person name="Kohler A."/>
            <person name="Ohm R.A."/>
            <person name="Kuo A."/>
            <person name="Krutzmann J."/>
            <person name="Morin E."/>
            <person name="Arend M."/>
            <person name="Barry K.W."/>
            <person name="Binder M."/>
            <person name="Choi C."/>
            <person name="Clum A."/>
            <person name="Copeland A."/>
            <person name="Grisel N."/>
            <person name="Haridas S."/>
            <person name="Kipfer T."/>
            <person name="LaButti K."/>
            <person name="Lindquist E."/>
            <person name="Lipzen A."/>
            <person name="Maire R."/>
            <person name="Meier B."/>
            <person name="Mihaltcheva S."/>
            <person name="Molinier V."/>
            <person name="Murat C."/>
            <person name="Poggeler S."/>
            <person name="Quandt C.A."/>
            <person name="Sperisen C."/>
            <person name="Tritt A."/>
            <person name="Tisserant E."/>
            <person name="Crous P.W."/>
            <person name="Henrissat B."/>
            <person name="Nehls U."/>
            <person name="Egli S."/>
            <person name="Spatafora J.W."/>
            <person name="Grigoriev I.V."/>
            <person name="Martin F.M."/>
        </authorList>
    </citation>
    <scope>NUCLEOTIDE SEQUENCE [LARGE SCALE GENOMIC DNA]</scope>
    <source>
        <strain evidence="1 2">CBS 207.34</strain>
    </source>
</reference>
<dbReference type="Gene3D" id="1.25.40.20">
    <property type="entry name" value="Ankyrin repeat-containing domain"/>
    <property type="match status" value="1"/>
</dbReference>
<dbReference type="SUPFAM" id="SSF48403">
    <property type="entry name" value="Ankyrin repeat"/>
    <property type="match status" value="1"/>
</dbReference>
<accession>A0A8E2FC05</accession>
<dbReference type="OrthoDB" id="4772757at2759"/>
<feature type="non-terminal residue" evidence="1">
    <location>
        <position position="58"/>
    </location>
</feature>
<proteinExistence type="predicted"/>
<dbReference type="InterPro" id="IPR036770">
    <property type="entry name" value="Ankyrin_rpt-contain_sf"/>
</dbReference>
<organism evidence="1 2">
    <name type="scientific">Glonium stellatum</name>
    <dbReference type="NCBI Taxonomy" id="574774"/>
    <lineage>
        <taxon>Eukaryota</taxon>
        <taxon>Fungi</taxon>
        <taxon>Dikarya</taxon>
        <taxon>Ascomycota</taxon>
        <taxon>Pezizomycotina</taxon>
        <taxon>Dothideomycetes</taxon>
        <taxon>Pleosporomycetidae</taxon>
        <taxon>Gloniales</taxon>
        <taxon>Gloniaceae</taxon>
        <taxon>Glonium</taxon>
    </lineage>
</organism>
<name>A0A8E2FC05_9PEZI</name>
<evidence type="ECO:0000313" key="1">
    <source>
        <dbReference type="EMBL" id="OCL14055.1"/>
    </source>
</evidence>
<protein>
    <recommendedName>
        <fullName evidence="3">Ankyrin</fullName>
    </recommendedName>
</protein>
<dbReference type="Proteomes" id="UP000250140">
    <property type="component" value="Unassembled WGS sequence"/>
</dbReference>
<evidence type="ECO:0000313" key="2">
    <source>
        <dbReference type="Proteomes" id="UP000250140"/>
    </source>
</evidence>
<dbReference type="AlphaFoldDB" id="A0A8E2FC05"/>
<gene>
    <name evidence="1" type="ORF">AOQ84DRAFT_281921</name>
</gene>
<dbReference type="EMBL" id="KV748627">
    <property type="protein sequence ID" value="OCL14055.1"/>
    <property type="molecule type" value="Genomic_DNA"/>
</dbReference>
<keyword evidence="2" id="KW-1185">Reference proteome</keyword>